<keyword evidence="2" id="KW-0808">Transferase</keyword>
<keyword evidence="4" id="KW-0418">Kinase</keyword>
<name>A0A7S1T8Y2_9RHOD</name>
<dbReference type="InterPro" id="IPR000719">
    <property type="entry name" value="Prot_kinase_dom"/>
</dbReference>
<dbReference type="PROSITE" id="PS50011">
    <property type="entry name" value="PROTEIN_KINASE_DOM"/>
    <property type="match status" value="1"/>
</dbReference>
<evidence type="ECO:0000313" key="10">
    <source>
        <dbReference type="EMBL" id="CAD9228216.1"/>
    </source>
</evidence>
<evidence type="ECO:0000256" key="6">
    <source>
        <dbReference type="PIRSR" id="PIRSR630616-1"/>
    </source>
</evidence>
<evidence type="ECO:0000256" key="5">
    <source>
        <dbReference type="ARBA" id="ARBA00022840"/>
    </source>
</evidence>
<dbReference type="SUPFAM" id="SSF50729">
    <property type="entry name" value="PH domain-like"/>
    <property type="match status" value="1"/>
</dbReference>
<evidence type="ECO:0000256" key="4">
    <source>
        <dbReference type="ARBA" id="ARBA00022777"/>
    </source>
</evidence>
<dbReference type="AlphaFoldDB" id="A0A7S1T8Y2"/>
<keyword evidence="3 7" id="KW-0547">Nucleotide-binding</keyword>
<dbReference type="GO" id="GO:0005524">
    <property type="term" value="F:ATP binding"/>
    <property type="evidence" value="ECO:0007669"/>
    <property type="project" value="UniProtKB-KW"/>
</dbReference>
<feature type="active site" description="Proton acceptor" evidence="6">
    <location>
        <position position="236"/>
    </location>
</feature>
<dbReference type="EMBL" id="HBGH01003257">
    <property type="protein sequence ID" value="CAD9228216.1"/>
    <property type="molecule type" value="Transcribed_RNA"/>
</dbReference>
<evidence type="ECO:0000259" key="9">
    <source>
        <dbReference type="PROSITE" id="PS50011"/>
    </source>
</evidence>
<dbReference type="FunFam" id="1.10.510.10:FF:000571">
    <property type="entry name" value="Maternal embryonic leucine zipper kinase"/>
    <property type="match status" value="1"/>
</dbReference>
<dbReference type="SMART" id="SM00220">
    <property type="entry name" value="S_TKc"/>
    <property type="match status" value="1"/>
</dbReference>
<evidence type="ECO:0000256" key="3">
    <source>
        <dbReference type="ARBA" id="ARBA00022741"/>
    </source>
</evidence>
<protein>
    <recommendedName>
        <fullName evidence="9">Protein kinase domain-containing protein</fullName>
    </recommendedName>
</protein>
<dbReference type="PROSITE" id="PS00108">
    <property type="entry name" value="PROTEIN_KINASE_ST"/>
    <property type="match status" value="1"/>
</dbReference>
<evidence type="ECO:0000256" key="8">
    <source>
        <dbReference type="PIRSR" id="PIRSR630616-3"/>
    </source>
</evidence>
<dbReference type="InterPro" id="IPR011009">
    <property type="entry name" value="Kinase-like_dom_sf"/>
</dbReference>
<feature type="cross-link" description="Glycyl lysine isopeptide (Lys-Gly) (interchain with G-Cter in SUMO2)" evidence="8">
    <location>
        <position position="238"/>
    </location>
</feature>
<reference evidence="10" key="1">
    <citation type="submission" date="2021-01" db="EMBL/GenBank/DDBJ databases">
        <authorList>
            <person name="Corre E."/>
            <person name="Pelletier E."/>
            <person name="Niang G."/>
            <person name="Scheremetjew M."/>
            <person name="Finn R."/>
            <person name="Kale V."/>
            <person name="Holt S."/>
            <person name="Cochrane G."/>
            <person name="Meng A."/>
            <person name="Brown T."/>
            <person name="Cohen L."/>
        </authorList>
    </citation>
    <scope>NUCLEOTIDE SEQUENCE</scope>
    <source>
        <strain evidence="10">SAG 36.94</strain>
    </source>
</reference>
<dbReference type="PANTHER" id="PTHR24350">
    <property type="entry name" value="SERINE/THREONINE-PROTEIN KINASE IAL-RELATED"/>
    <property type="match status" value="1"/>
</dbReference>
<proteinExistence type="predicted"/>
<evidence type="ECO:0000256" key="2">
    <source>
        <dbReference type="ARBA" id="ARBA00022679"/>
    </source>
</evidence>
<feature type="domain" description="Protein kinase" evidence="9">
    <location>
        <begin position="114"/>
        <end position="368"/>
    </location>
</feature>
<accession>A0A7S1T8Y2</accession>
<organism evidence="10">
    <name type="scientific">Compsopogon caeruleus</name>
    <dbReference type="NCBI Taxonomy" id="31354"/>
    <lineage>
        <taxon>Eukaryota</taxon>
        <taxon>Rhodophyta</taxon>
        <taxon>Compsopogonophyceae</taxon>
        <taxon>Compsopogonales</taxon>
        <taxon>Compsopogonaceae</taxon>
        <taxon>Compsopogon</taxon>
    </lineage>
</organism>
<evidence type="ECO:0000256" key="1">
    <source>
        <dbReference type="ARBA" id="ARBA00022527"/>
    </source>
</evidence>
<gene>
    <name evidence="10" type="ORF">CCAE0312_LOCUS1760</name>
</gene>
<dbReference type="InterPro" id="IPR008271">
    <property type="entry name" value="Ser/Thr_kinase_AS"/>
</dbReference>
<dbReference type="Pfam" id="PF00069">
    <property type="entry name" value="Pkinase"/>
    <property type="match status" value="1"/>
</dbReference>
<dbReference type="GO" id="GO:0004674">
    <property type="term" value="F:protein serine/threonine kinase activity"/>
    <property type="evidence" value="ECO:0007669"/>
    <property type="project" value="UniProtKB-KW"/>
</dbReference>
<dbReference type="SUPFAM" id="SSF56112">
    <property type="entry name" value="Protein kinase-like (PK-like)"/>
    <property type="match status" value="1"/>
</dbReference>
<feature type="binding site" evidence="7">
    <location>
        <position position="256"/>
    </location>
    <ligand>
        <name>ATP</name>
        <dbReference type="ChEBI" id="CHEBI:30616"/>
    </ligand>
</feature>
<keyword evidence="5 7" id="KW-0067">ATP-binding</keyword>
<dbReference type="InterPro" id="IPR030616">
    <property type="entry name" value="Aur-like"/>
</dbReference>
<feature type="binding site" evidence="7">
    <location>
        <position position="143"/>
    </location>
    <ligand>
        <name>ATP</name>
        <dbReference type="ChEBI" id="CHEBI:30616"/>
    </ligand>
</feature>
<evidence type="ECO:0000256" key="7">
    <source>
        <dbReference type="PIRSR" id="PIRSR630616-2"/>
    </source>
</evidence>
<dbReference type="Gene3D" id="1.10.510.10">
    <property type="entry name" value="Transferase(Phosphotransferase) domain 1"/>
    <property type="match status" value="1"/>
</dbReference>
<keyword evidence="1" id="KW-0723">Serine/threonine-protein kinase</keyword>
<sequence>MTAVTTKRHMRHGEPARAAGIIRTRLKPLGRWALYYVSLKGPLITFSDDEQSVPFLEVDILDWRVTSTSRKGCFVVKVSHLAHCISLYFVDEAAFKFWVPSLENATSRKIDDHYRSIRIIARGESSSVIEGEDMETGAKVAIKVIDRDMCSPALFAFVENEVQILAHVNHPQIINLADVYETPRFLFLVMGYAAGGDLETLLESRSTFTHKEIYLILRQILRALDYLHQRDFVHRDVKPGNVLLDSTEPLICRLADLGFAACLKTKILNAVLGTVQFMAPEMVKKESYGCTVDIWAVGVIAFRLLLGRFPFEGSESDILRRIRGGIGNIFDDDLSRLPKAAQSFIRSLLQVDPEKRLTALGALHHRFLYKPAVEPYSFRFRAVALAVVMAVKLGMLYRNESHQKQDLADVEGYSEFSVTTSRVFTPRKVRRSSMSSKLFVESLDACPRHYSSVSATELTRPSHDNPGRSTDLLMGAGRRELRSSWDRAFVFRRRRSNRSIG</sequence>